<dbReference type="Proteomes" id="UP000026249">
    <property type="component" value="Unassembled WGS sequence"/>
</dbReference>
<dbReference type="Gene3D" id="1.10.940.10">
    <property type="entry name" value="NusB-like"/>
    <property type="match status" value="1"/>
</dbReference>
<evidence type="ECO:0000256" key="5">
    <source>
        <dbReference type="PROSITE-ProRule" id="PRU01023"/>
    </source>
</evidence>
<reference evidence="7 8" key="1">
    <citation type="submission" date="2014-03" db="EMBL/GenBank/DDBJ databases">
        <title>Draft Genome Sequence of Actibacterium mucosum KCTC 23349, a Marine Alphaproteobacterium with Complex Ionic Requirements Isolated from Mediterranean Seawater at Malvarrosa Beach, Valencia, Spain.</title>
        <authorList>
            <person name="Arahal D.R."/>
            <person name="Shao Z."/>
            <person name="Lai Q."/>
            <person name="Pujalte M.J."/>
        </authorList>
    </citation>
    <scope>NUCLEOTIDE SEQUENCE [LARGE SCALE GENOMIC DNA]</scope>
    <source>
        <strain evidence="7 8">KCTC 23349</strain>
    </source>
</reference>
<dbReference type="AlphaFoldDB" id="A0A037ZPQ9"/>
<evidence type="ECO:0000313" key="7">
    <source>
        <dbReference type="EMBL" id="KAJ57523.1"/>
    </source>
</evidence>
<dbReference type="STRING" id="1454373.ACMU_03175"/>
<dbReference type="GO" id="GO:0006355">
    <property type="term" value="P:regulation of DNA-templated transcription"/>
    <property type="evidence" value="ECO:0007669"/>
    <property type="project" value="InterPro"/>
</dbReference>
<keyword evidence="8" id="KW-1185">Reference proteome</keyword>
<dbReference type="PRINTS" id="PR02008">
    <property type="entry name" value="RCMTFAMILY"/>
</dbReference>
<dbReference type="InterPro" id="IPR049560">
    <property type="entry name" value="MeTrfase_RsmB-F_NOP2_cat"/>
</dbReference>
<evidence type="ECO:0000256" key="2">
    <source>
        <dbReference type="ARBA" id="ARBA00022679"/>
    </source>
</evidence>
<feature type="binding site" evidence="5">
    <location>
        <position position="284"/>
    </location>
    <ligand>
        <name>S-adenosyl-L-methionine</name>
        <dbReference type="ChEBI" id="CHEBI:59789"/>
    </ligand>
</feature>
<comment type="similarity">
    <text evidence="5">Belongs to the class I-like SAM-binding methyltransferase superfamily. RsmB/NOP family.</text>
</comment>
<feature type="domain" description="SAM-dependent MTase RsmB/NOP-type" evidence="6">
    <location>
        <begin position="142"/>
        <end position="419"/>
    </location>
</feature>
<feature type="active site" description="Nucleophile" evidence="5">
    <location>
        <position position="353"/>
    </location>
</feature>
<evidence type="ECO:0000256" key="1">
    <source>
        <dbReference type="ARBA" id="ARBA00022603"/>
    </source>
</evidence>
<dbReference type="InterPro" id="IPR029063">
    <property type="entry name" value="SAM-dependent_MTases_sf"/>
</dbReference>
<keyword evidence="3 5" id="KW-0949">S-adenosyl-L-methionine</keyword>
<dbReference type="GO" id="GO:0008173">
    <property type="term" value="F:RNA methyltransferase activity"/>
    <property type="evidence" value="ECO:0007669"/>
    <property type="project" value="InterPro"/>
</dbReference>
<dbReference type="InterPro" id="IPR006027">
    <property type="entry name" value="NusB_RsmB_TIM44"/>
</dbReference>
<evidence type="ECO:0000256" key="4">
    <source>
        <dbReference type="ARBA" id="ARBA00022884"/>
    </source>
</evidence>
<dbReference type="EMBL" id="JFKE01000001">
    <property type="protein sequence ID" value="KAJ57523.1"/>
    <property type="molecule type" value="Genomic_DNA"/>
</dbReference>
<dbReference type="CDD" id="cd02440">
    <property type="entry name" value="AdoMet_MTases"/>
    <property type="match status" value="1"/>
</dbReference>
<dbReference type="SUPFAM" id="SSF53335">
    <property type="entry name" value="S-adenosyl-L-methionine-dependent methyltransferases"/>
    <property type="match status" value="1"/>
</dbReference>
<evidence type="ECO:0000259" key="6">
    <source>
        <dbReference type="PROSITE" id="PS51686"/>
    </source>
</evidence>
<dbReference type="Pfam" id="PF01189">
    <property type="entry name" value="Methyltr_RsmB-F"/>
    <property type="match status" value="1"/>
</dbReference>
<feature type="binding site" evidence="5">
    <location>
        <begin position="237"/>
        <end position="243"/>
    </location>
    <ligand>
        <name>S-adenosyl-L-methionine</name>
        <dbReference type="ChEBI" id="CHEBI:59789"/>
    </ligand>
</feature>
<feature type="binding site" evidence="5">
    <location>
        <position position="300"/>
    </location>
    <ligand>
        <name>S-adenosyl-L-methionine</name>
        <dbReference type="ChEBI" id="CHEBI:59789"/>
    </ligand>
</feature>
<dbReference type="InterPro" id="IPR035926">
    <property type="entry name" value="NusB-like_sf"/>
</dbReference>
<keyword evidence="1 5" id="KW-0489">Methyltransferase</keyword>
<evidence type="ECO:0000256" key="3">
    <source>
        <dbReference type="ARBA" id="ARBA00022691"/>
    </source>
</evidence>
<protein>
    <submittedName>
        <fullName evidence="7">16S rRNA methyltransferase</fullName>
    </submittedName>
</protein>
<sequence length="420" mass="44666">MALTTDPARAAAAQMVHDVLIEKLQLSDSRADEGLAPEDRARALRLTLATLRNLDRADTVLKPLLRKHPPVEVRNLLRQGVAEIHAEGAPAHGVVNDIVTLFRARPATGSFAGLGNAVLRKAAEAEEWDTLPPQKMAGWLRGRVEGQLGRKTVLAIEAAHDAGAPVDLTPADGDAVKLAAATGGTALPTGSVRLDGRVQVSALPGYEDGTWWVQDAAAALPAKLLNAQAGQRVLDLCAAPGGKTMQLAASGADVTALDISKHRLGRLRDNLRRTDLTAEIVVADALTWQPDAPFEAILLDAPCSATGTIRRHPDLPHVRDGKDVKALVSLQSALLDRALTMLVPGGTLIYCTCSLLPDEGEAQVTAALERHDNLQLAPLAAPWIEGDWHSAEGGLRLRPDFWADRGGMDGFYIAKLHKSA</sequence>
<dbReference type="OrthoDB" id="9810297at2"/>
<feature type="binding site" evidence="5">
    <location>
        <position position="258"/>
    </location>
    <ligand>
        <name>S-adenosyl-L-methionine</name>
        <dbReference type="ChEBI" id="CHEBI:59789"/>
    </ligand>
</feature>
<proteinExistence type="inferred from homology"/>
<dbReference type="InterPro" id="IPR001678">
    <property type="entry name" value="MeTrfase_RsmB-F_NOP2_dom"/>
</dbReference>
<dbReference type="GO" id="GO:0003723">
    <property type="term" value="F:RNA binding"/>
    <property type="evidence" value="ECO:0007669"/>
    <property type="project" value="UniProtKB-UniRule"/>
</dbReference>
<dbReference type="GO" id="GO:0001510">
    <property type="term" value="P:RNA methylation"/>
    <property type="evidence" value="ECO:0007669"/>
    <property type="project" value="InterPro"/>
</dbReference>
<gene>
    <name evidence="7" type="ORF">ACMU_03175</name>
</gene>
<accession>A0A037ZPQ9</accession>
<dbReference type="PANTHER" id="PTHR22807:SF61">
    <property type="entry name" value="NOL1_NOP2_SUN FAMILY PROTEIN _ ANTITERMINATION NUSB DOMAIN-CONTAINING PROTEIN"/>
    <property type="match status" value="1"/>
</dbReference>
<keyword evidence="4 5" id="KW-0694">RNA-binding</keyword>
<dbReference type="RefSeq" id="WP_035255907.1">
    <property type="nucleotide sequence ID" value="NZ_JFKE01000001.1"/>
</dbReference>
<dbReference type="Gene3D" id="3.40.50.150">
    <property type="entry name" value="Vaccinia Virus protein VP39"/>
    <property type="match status" value="1"/>
</dbReference>
<keyword evidence="2 5" id="KW-0808">Transferase</keyword>
<dbReference type="PROSITE" id="PS51686">
    <property type="entry name" value="SAM_MT_RSMB_NOP"/>
    <property type="match status" value="1"/>
</dbReference>
<comment type="caution">
    <text evidence="7">The sequence shown here is derived from an EMBL/GenBank/DDBJ whole genome shotgun (WGS) entry which is preliminary data.</text>
</comment>
<organism evidence="7 8">
    <name type="scientific">Actibacterium mucosum KCTC 23349</name>
    <dbReference type="NCBI Taxonomy" id="1454373"/>
    <lineage>
        <taxon>Bacteria</taxon>
        <taxon>Pseudomonadati</taxon>
        <taxon>Pseudomonadota</taxon>
        <taxon>Alphaproteobacteria</taxon>
        <taxon>Rhodobacterales</taxon>
        <taxon>Roseobacteraceae</taxon>
        <taxon>Actibacterium</taxon>
    </lineage>
</organism>
<evidence type="ECO:0000313" key="8">
    <source>
        <dbReference type="Proteomes" id="UP000026249"/>
    </source>
</evidence>
<dbReference type="SUPFAM" id="SSF48013">
    <property type="entry name" value="NusB-like"/>
    <property type="match status" value="1"/>
</dbReference>
<dbReference type="PANTHER" id="PTHR22807">
    <property type="entry name" value="NOP2 YEAST -RELATED NOL1/NOP2/FMU SUN DOMAIN-CONTAINING"/>
    <property type="match status" value="1"/>
</dbReference>
<name>A0A037ZPQ9_9RHOB</name>
<dbReference type="InterPro" id="IPR023267">
    <property type="entry name" value="RCMT"/>
</dbReference>
<dbReference type="Pfam" id="PF01029">
    <property type="entry name" value="NusB"/>
    <property type="match status" value="1"/>
</dbReference>